<name>A0A9W4U6J4_9PLEO</name>
<feature type="region of interest" description="Disordered" evidence="1">
    <location>
        <begin position="376"/>
        <end position="408"/>
    </location>
</feature>
<gene>
    <name evidence="2" type="ORF">PDIGIT_LOCUS1624</name>
</gene>
<comment type="caution">
    <text evidence="2">The sequence shown here is derived from an EMBL/GenBank/DDBJ whole genome shotgun (WGS) entry which is preliminary data.</text>
</comment>
<sequence>MSALMQRLRNAGHDDPNQRAPSSAPQPPVARRNSQSQKPEVSKDPNKPQKRLQLHQKCIYQRMMPGRAFISAHVSRLQHGYYENSGDVLHEQPMNGVSFVSVHFVFHPYDPRAHRFKSAEIKVTIRGDGCQPKNAHPQSGRQRPRRSNPRILKHAPELIYGAVSPENLQWNFSLSSSLGVSQAPLSATLNPNGGVRGSYKIYDMMSIQGSLRSLKSTVGSQYDVDDAQAVWTLEENLLQRSGLPREFDFVLLVHKPDDVKNIFLTVDVDAVVGTWFGDYPQWYSNMSKYLPTQDLTFDFDTNIGQRFVPAHPERGFNFADLPHPLQDYVTMPGTIYPTNDTADDSKSREDNGRAFDDYDDFDDDYHRRFDFNPRPYGRTIEASPNMADGPITPLRPYANPSQQTAPRRPSWAAEMLNVRVLLEHSDHQAASSRRYSISPMSYHEQPARKQSVRRKRSRSELKEYGAQQQNLHETAREALVNGDGGGVVRARGVKGKSSIAG</sequence>
<dbReference type="Proteomes" id="UP001152607">
    <property type="component" value="Unassembled WGS sequence"/>
</dbReference>
<dbReference type="EMBL" id="CAOQHR010000001">
    <property type="protein sequence ID" value="CAI6268292.1"/>
    <property type="molecule type" value="Genomic_DNA"/>
</dbReference>
<evidence type="ECO:0000256" key="1">
    <source>
        <dbReference type="SAM" id="MobiDB-lite"/>
    </source>
</evidence>
<keyword evidence="3" id="KW-1185">Reference proteome</keyword>
<feature type="region of interest" description="Disordered" evidence="1">
    <location>
        <begin position="427"/>
        <end position="501"/>
    </location>
</feature>
<dbReference type="OrthoDB" id="4497018at2759"/>
<feature type="compositionally biased region" description="Polar residues" evidence="1">
    <location>
        <begin position="428"/>
        <end position="439"/>
    </location>
</feature>
<feature type="region of interest" description="Disordered" evidence="1">
    <location>
        <begin position="127"/>
        <end position="149"/>
    </location>
</feature>
<reference evidence="2" key="1">
    <citation type="submission" date="2023-01" db="EMBL/GenBank/DDBJ databases">
        <authorList>
            <person name="Van Ghelder C."/>
            <person name="Rancurel C."/>
        </authorList>
    </citation>
    <scope>NUCLEOTIDE SEQUENCE</scope>
    <source>
        <strain evidence="2">CNCM I-4278</strain>
    </source>
</reference>
<feature type="region of interest" description="Disordered" evidence="1">
    <location>
        <begin position="1"/>
        <end position="52"/>
    </location>
</feature>
<protein>
    <submittedName>
        <fullName evidence="2">Uncharacterized protein</fullName>
    </submittedName>
</protein>
<accession>A0A9W4U6J4</accession>
<evidence type="ECO:0000313" key="2">
    <source>
        <dbReference type="EMBL" id="CAI6268292.1"/>
    </source>
</evidence>
<dbReference type="AlphaFoldDB" id="A0A9W4U6J4"/>
<feature type="region of interest" description="Disordered" evidence="1">
    <location>
        <begin position="337"/>
        <end position="357"/>
    </location>
</feature>
<proteinExistence type="predicted"/>
<feature type="compositionally biased region" description="Basic and acidic residues" evidence="1">
    <location>
        <begin position="343"/>
        <end position="356"/>
    </location>
</feature>
<evidence type="ECO:0000313" key="3">
    <source>
        <dbReference type="Proteomes" id="UP001152607"/>
    </source>
</evidence>
<organism evidence="2 3">
    <name type="scientific">Periconia digitata</name>
    <dbReference type="NCBI Taxonomy" id="1303443"/>
    <lineage>
        <taxon>Eukaryota</taxon>
        <taxon>Fungi</taxon>
        <taxon>Dikarya</taxon>
        <taxon>Ascomycota</taxon>
        <taxon>Pezizomycotina</taxon>
        <taxon>Dothideomycetes</taxon>
        <taxon>Pleosporomycetidae</taxon>
        <taxon>Pleosporales</taxon>
        <taxon>Massarineae</taxon>
        <taxon>Periconiaceae</taxon>
        <taxon>Periconia</taxon>
    </lineage>
</organism>